<dbReference type="SUPFAM" id="SSF56176">
    <property type="entry name" value="FAD-binding/transporter-associated domain-like"/>
    <property type="match status" value="1"/>
</dbReference>
<name>A0A317Q5Q0_9GAMM</name>
<evidence type="ECO:0000256" key="10">
    <source>
        <dbReference type="ARBA" id="ARBA00022630"/>
    </source>
</evidence>
<dbReference type="AlphaFoldDB" id="A0A317Q5Q0"/>
<evidence type="ECO:0000256" key="6">
    <source>
        <dbReference type="ARBA" id="ARBA00012518"/>
    </source>
</evidence>
<evidence type="ECO:0000256" key="18">
    <source>
        <dbReference type="ARBA" id="ARBA00031026"/>
    </source>
</evidence>
<organism evidence="22 23">
    <name type="scientific">Pseudidiomarina maritima</name>
    <dbReference type="NCBI Taxonomy" id="519453"/>
    <lineage>
        <taxon>Bacteria</taxon>
        <taxon>Pseudomonadati</taxon>
        <taxon>Pseudomonadota</taxon>
        <taxon>Gammaproteobacteria</taxon>
        <taxon>Alteromonadales</taxon>
        <taxon>Idiomarinaceae</taxon>
        <taxon>Pseudidiomarina</taxon>
    </lineage>
</organism>
<comment type="function">
    <text evidence="2 20">Cell wall formation.</text>
</comment>
<protein>
    <recommendedName>
        <fullName evidence="7 20">UDP-N-acetylenolpyruvoylglucosamine reductase</fullName>
        <ecNumber evidence="6 20">1.3.1.98</ecNumber>
    </recommendedName>
    <alternativeName>
        <fullName evidence="18 20">UDP-N-acetylmuramate dehydrogenase</fullName>
    </alternativeName>
</protein>
<evidence type="ECO:0000256" key="19">
    <source>
        <dbReference type="ARBA" id="ARBA00048914"/>
    </source>
</evidence>
<evidence type="ECO:0000256" key="16">
    <source>
        <dbReference type="ARBA" id="ARBA00023306"/>
    </source>
</evidence>
<keyword evidence="12 20" id="KW-0521">NADP</keyword>
<dbReference type="NCBIfam" id="NF000755">
    <property type="entry name" value="PRK00046.1"/>
    <property type="match status" value="1"/>
</dbReference>
<evidence type="ECO:0000256" key="15">
    <source>
        <dbReference type="ARBA" id="ARBA00023002"/>
    </source>
</evidence>
<keyword evidence="9 20" id="KW-0132">Cell division</keyword>
<proteinExistence type="inferred from homology"/>
<evidence type="ECO:0000256" key="3">
    <source>
        <dbReference type="ARBA" id="ARBA00004496"/>
    </source>
</evidence>
<keyword evidence="10 20" id="KW-0285">Flavoprotein</keyword>
<evidence type="ECO:0000256" key="8">
    <source>
        <dbReference type="ARBA" id="ARBA00022490"/>
    </source>
</evidence>
<dbReference type="GO" id="GO:0009252">
    <property type="term" value="P:peptidoglycan biosynthetic process"/>
    <property type="evidence" value="ECO:0007669"/>
    <property type="project" value="UniProtKB-UniRule"/>
</dbReference>
<dbReference type="Gene3D" id="3.90.78.10">
    <property type="entry name" value="UDP-N-acetylenolpyruvoylglucosamine reductase, C-terminal domain"/>
    <property type="match status" value="1"/>
</dbReference>
<evidence type="ECO:0000256" key="1">
    <source>
        <dbReference type="ARBA" id="ARBA00001974"/>
    </source>
</evidence>
<keyword evidence="16 20" id="KW-0131">Cell cycle</keyword>
<dbReference type="Gene3D" id="3.30.465.10">
    <property type="match status" value="1"/>
</dbReference>
<dbReference type="PROSITE" id="PS51387">
    <property type="entry name" value="FAD_PCMH"/>
    <property type="match status" value="1"/>
</dbReference>
<evidence type="ECO:0000256" key="7">
    <source>
        <dbReference type="ARBA" id="ARBA00015188"/>
    </source>
</evidence>
<comment type="pathway">
    <text evidence="4 20">Cell wall biogenesis; peptidoglycan biosynthesis.</text>
</comment>
<evidence type="ECO:0000313" key="22">
    <source>
        <dbReference type="EMBL" id="PWW10631.1"/>
    </source>
</evidence>
<accession>A0A317Q5Q0</accession>
<dbReference type="InterPro" id="IPR016169">
    <property type="entry name" value="FAD-bd_PCMH_sub2"/>
</dbReference>
<dbReference type="InterPro" id="IPR036318">
    <property type="entry name" value="FAD-bd_PCMH-like_sf"/>
</dbReference>
<dbReference type="HAMAP" id="MF_00037">
    <property type="entry name" value="MurB"/>
    <property type="match status" value="1"/>
</dbReference>
<dbReference type="InterPro" id="IPR011601">
    <property type="entry name" value="MurB_C"/>
</dbReference>
<comment type="similarity">
    <text evidence="5 20">Belongs to the MurB family.</text>
</comment>
<comment type="cofactor">
    <cofactor evidence="1 20">
        <name>FAD</name>
        <dbReference type="ChEBI" id="CHEBI:57692"/>
    </cofactor>
</comment>
<evidence type="ECO:0000256" key="4">
    <source>
        <dbReference type="ARBA" id="ARBA00004752"/>
    </source>
</evidence>
<evidence type="ECO:0000256" key="12">
    <source>
        <dbReference type="ARBA" id="ARBA00022857"/>
    </source>
</evidence>
<dbReference type="Pfam" id="PF02873">
    <property type="entry name" value="MurB_C"/>
    <property type="match status" value="1"/>
</dbReference>
<evidence type="ECO:0000259" key="21">
    <source>
        <dbReference type="PROSITE" id="PS51387"/>
    </source>
</evidence>
<comment type="catalytic activity">
    <reaction evidence="19 20">
        <text>UDP-N-acetyl-alpha-D-muramate + NADP(+) = UDP-N-acetyl-3-O-(1-carboxyvinyl)-alpha-D-glucosamine + NADPH + H(+)</text>
        <dbReference type="Rhea" id="RHEA:12248"/>
        <dbReference type="ChEBI" id="CHEBI:15378"/>
        <dbReference type="ChEBI" id="CHEBI:57783"/>
        <dbReference type="ChEBI" id="CHEBI:58349"/>
        <dbReference type="ChEBI" id="CHEBI:68483"/>
        <dbReference type="ChEBI" id="CHEBI:70757"/>
        <dbReference type="EC" id="1.3.1.98"/>
    </reaction>
</comment>
<dbReference type="InterPro" id="IPR036635">
    <property type="entry name" value="MurB_C_sf"/>
</dbReference>
<dbReference type="GO" id="GO:0008360">
    <property type="term" value="P:regulation of cell shape"/>
    <property type="evidence" value="ECO:0007669"/>
    <property type="project" value="UniProtKB-KW"/>
</dbReference>
<feature type="domain" description="FAD-binding PCMH-type" evidence="21">
    <location>
        <begin position="18"/>
        <end position="182"/>
    </location>
</feature>
<keyword evidence="17 20" id="KW-0961">Cell wall biogenesis/degradation</keyword>
<comment type="caution">
    <text evidence="22">The sequence shown here is derived from an EMBL/GenBank/DDBJ whole genome shotgun (WGS) entry which is preliminary data.</text>
</comment>
<dbReference type="GO" id="GO:0005829">
    <property type="term" value="C:cytosol"/>
    <property type="evidence" value="ECO:0007669"/>
    <property type="project" value="TreeGrafter"/>
</dbReference>
<evidence type="ECO:0000313" key="23">
    <source>
        <dbReference type="Proteomes" id="UP000246964"/>
    </source>
</evidence>
<dbReference type="Pfam" id="PF01565">
    <property type="entry name" value="FAD_binding_4"/>
    <property type="match status" value="1"/>
</dbReference>
<evidence type="ECO:0000256" key="2">
    <source>
        <dbReference type="ARBA" id="ARBA00003921"/>
    </source>
</evidence>
<comment type="subcellular location">
    <subcellularLocation>
        <location evidence="3 20">Cytoplasm</location>
    </subcellularLocation>
</comment>
<evidence type="ECO:0000256" key="20">
    <source>
        <dbReference type="HAMAP-Rule" id="MF_00037"/>
    </source>
</evidence>
<dbReference type="InterPro" id="IPR016166">
    <property type="entry name" value="FAD-bd_PCMH"/>
</dbReference>
<dbReference type="SUPFAM" id="SSF56194">
    <property type="entry name" value="Uridine diphospho-N-Acetylenolpyruvylglucosamine reductase, MurB, C-terminal domain"/>
    <property type="match status" value="1"/>
</dbReference>
<keyword evidence="8 20" id="KW-0963">Cytoplasm</keyword>
<dbReference type="PANTHER" id="PTHR21071">
    <property type="entry name" value="UDP-N-ACETYLENOLPYRUVOYLGLUCOSAMINE REDUCTASE"/>
    <property type="match status" value="1"/>
</dbReference>
<keyword evidence="13 20" id="KW-0133">Cell shape</keyword>
<dbReference type="Gene3D" id="3.30.43.10">
    <property type="entry name" value="Uridine Diphospho-n-acetylenolpyruvylglucosamine Reductase, domain 2"/>
    <property type="match status" value="1"/>
</dbReference>
<dbReference type="NCBIfam" id="TIGR00179">
    <property type="entry name" value="murB"/>
    <property type="match status" value="1"/>
</dbReference>
<evidence type="ECO:0000256" key="13">
    <source>
        <dbReference type="ARBA" id="ARBA00022960"/>
    </source>
</evidence>
<dbReference type="UniPathway" id="UPA00219"/>
<dbReference type="InterPro" id="IPR016167">
    <property type="entry name" value="FAD-bd_PCMH_sub1"/>
</dbReference>
<evidence type="ECO:0000256" key="11">
    <source>
        <dbReference type="ARBA" id="ARBA00022827"/>
    </source>
</evidence>
<evidence type="ECO:0000256" key="9">
    <source>
        <dbReference type="ARBA" id="ARBA00022618"/>
    </source>
</evidence>
<dbReference type="InterPro" id="IPR003170">
    <property type="entry name" value="MurB"/>
</dbReference>
<dbReference type="GO" id="GO:0071555">
    <property type="term" value="P:cell wall organization"/>
    <property type="evidence" value="ECO:0007669"/>
    <property type="project" value="UniProtKB-KW"/>
</dbReference>
<dbReference type="RefSeq" id="WP_110076418.1">
    <property type="nucleotide sequence ID" value="NZ_QGTT01000013.1"/>
</dbReference>
<feature type="active site" evidence="20">
    <location>
        <position position="323"/>
    </location>
</feature>
<dbReference type="GO" id="GO:0071949">
    <property type="term" value="F:FAD binding"/>
    <property type="evidence" value="ECO:0007669"/>
    <property type="project" value="InterPro"/>
</dbReference>
<feature type="active site" evidence="20">
    <location>
        <position position="159"/>
    </location>
</feature>
<dbReference type="OrthoDB" id="9804753at2"/>
<evidence type="ECO:0000256" key="5">
    <source>
        <dbReference type="ARBA" id="ARBA00010485"/>
    </source>
</evidence>
<evidence type="ECO:0000256" key="17">
    <source>
        <dbReference type="ARBA" id="ARBA00023316"/>
    </source>
</evidence>
<keyword evidence="14 20" id="KW-0573">Peptidoglycan synthesis</keyword>
<dbReference type="EMBL" id="QGTT01000013">
    <property type="protein sequence ID" value="PWW10631.1"/>
    <property type="molecule type" value="Genomic_DNA"/>
</dbReference>
<dbReference type="Proteomes" id="UP000246964">
    <property type="component" value="Unassembled WGS sequence"/>
</dbReference>
<dbReference type="PANTHER" id="PTHR21071:SF4">
    <property type="entry name" value="UDP-N-ACETYLENOLPYRUVOYLGLUCOSAMINE REDUCTASE"/>
    <property type="match status" value="1"/>
</dbReference>
<dbReference type="InterPro" id="IPR006094">
    <property type="entry name" value="Oxid_FAD_bind_N"/>
</dbReference>
<keyword evidence="23" id="KW-1185">Reference proteome</keyword>
<dbReference type="EC" id="1.3.1.98" evidence="6 20"/>
<sequence length="335" mass="37237">MMNKIEQIQLQQLHTFRLKAIGSCCYILKNREQIAELASLDDYLVLGAGSNTVFCGDFAGTLVKVELSGVEYTEQDDAWIIKAAAGTHWHSLVEATLAKGIYGFENLALIPGTVGAAPVQNIGAYGREVADFIESVEVWDRYTKVVTHLTKSDCLFAYRESIFKQEPNHWVILSVTFKLPKQWQAMVDYGELRELGCEASAQQIFQKVVAVRQLKLPDPAQQPNAGSFFKNPEVDLQQMEWLRDKFPGIPCYPIAADRYKVAAGWMIDHLGWKGRGIGGVSVHDRQALVLVNTNQATGTDLIELARTIKSAVVTTFKVELEAEVRIYANGALVSI</sequence>
<feature type="active site" description="Proton donor" evidence="20">
    <location>
        <position position="227"/>
    </location>
</feature>
<evidence type="ECO:0000256" key="14">
    <source>
        <dbReference type="ARBA" id="ARBA00022984"/>
    </source>
</evidence>
<keyword evidence="11 20" id="KW-0274">FAD</keyword>
<dbReference type="GO" id="GO:0008762">
    <property type="term" value="F:UDP-N-acetylmuramate dehydrogenase activity"/>
    <property type="evidence" value="ECO:0007669"/>
    <property type="project" value="UniProtKB-UniRule"/>
</dbReference>
<keyword evidence="15 20" id="KW-0560">Oxidoreductase</keyword>
<gene>
    <name evidence="20" type="primary">murB</name>
    <name evidence="22" type="ORF">DET45_11363</name>
</gene>
<dbReference type="GO" id="GO:0051301">
    <property type="term" value="P:cell division"/>
    <property type="evidence" value="ECO:0007669"/>
    <property type="project" value="UniProtKB-KW"/>
</dbReference>
<reference evidence="22 23" key="1">
    <citation type="submission" date="2018-05" db="EMBL/GenBank/DDBJ databases">
        <title>Freshwater and sediment microbial communities from various areas in North America, analyzing microbe dynamics in response to fracking.</title>
        <authorList>
            <person name="Lamendella R."/>
        </authorList>
    </citation>
    <scope>NUCLEOTIDE SEQUENCE [LARGE SCALE GENOMIC DNA]</scope>
    <source>
        <strain evidence="22 23">125B1</strain>
    </source>
</reference>